<evidence type="ECO:0000313" key="2">
    <source>
        <dbReference type="EMBL" id="OJA12264.1"/>
    </source>
</evidence>
<keyword evidence="3" id="KW-1185">Reference proteome</keyword>
<evidence type="ECO:0000256" key="1">
    <source>
        <dbReference type="SAM" id="MobiDB-lite"/>
    </source>
</evidence>
<feature type="compositionally biased region" description="Basic and acidic residues" evidence="1">
    <location>
        <begin position="60"/>
        <end position="76"/>
    </location>
</feature>
<dbReference type="Proteomes" id="UP000183567">
    <property type="component" value="Unassembled WGS sequence"/>
</dbReference>
<gene>
    <name evidence="2" type="ORF">AZE42_09913</name>
</gene>
<reference evidence="2 3" key="1">
    <citation type="submission" date="2016-03" db="EMBL/GenBank/DDBJ databases">
        <title>Comparative genomics of the ectomycorrhizal sister species Rhizopogon vinicolor and Rhizopogon vesiculosus (Basidiomycota: Boletales) reveals a divergence of the mating type B locus.</title>
        <authorList>
            <person name="Mujic A.B."/>
            <person name="Kuo A."/>
            <person name="Tritt A."/>
            <person name="Lipzen A."/>
            <person name="Chen C."/>
            <person name="Johnson J."/>
            <person name="Sharma A."/>
            <person name="Barry K."/>
            <person name="Grigoriev I.V."/>
            <person name="Spatafora J.W."/>
        </authorList>
    </citation>
    <scope>NUCLEOTIDE SEQUENCE [LARGE SCALE GENOMIC DNA]</scope>
    <source>
        <strain evidence="2 3">AM-OR11-056</strain>
    </source>
</reference>
<proteinExistence type="predicted"/>
<protein>
    <submittedName>
        <fullName evidence="2">Uncharacterized protein</fullName>
    </submittedName>
</protein>
<name>A0A1J8QFX1_9AGAM</name>
<comment type="caution">
    <text evidence="2">The sequence shown here is derived from an EMBL/GenBank/DDBJ whole genome shotgun (WGS) entry which is preliminary data.</text>
</comment>
<feature type="region of interest" description="Disordered" evidence="1">
    <location>
        <begin position="50"/>
        <end position="89"/>
    </location>
</feature>
<evidence type="ECO:0000313" key="3">
    <source>
        <dbReference type="Proteomes" id="UP000183567"/>
    </source>
</evidence>
<sequence length="89" mass="9904">MRDGECNLRFVRLEQGDPVHVVAVGVVVCNNIGRQGKEVKLPGYDHANAAYPRGCRKHSASREDGDDTRRIRREEINPGQAEVSKDSNC</sequence>
<organism evidence="2 3">
    <name type="scientific">Rhizopogon vesiculosus</name>
    <dbReference type="NCBI Taxonomy" id="180088"/>
    <lineage>
        <taxon>Eukaryota</taxon>
        <taxon>Fungi</taxon>
        <taxon>Dikarya</taxon>
        <taxon>Basidiomycota</taxon>
        <taxon>Agaricomycotina</taxon>
        <taxon>Agaricomycetes</taxon>
        <taxon>Agaricomycetidae</taxon>
        <taxon>Boletales</taxon>
        <taxon>Suillineae</taxon>
        <taxon>Rhizopogonaceae</taxon>
        <taxon>Rhizopogon</taxon>
    </lineage>
</organism>
<accession>A0A1J8QFX1</accession>
<dbReference type="EMBL" id="LVVM01004742">
    <property type="protein sequence ID" value="OJA12264.1"/>
    <property type="molecule type" value="Genomic_DNA"/>
</dbReference>
<dbReference type="AlphaFoldDB" id="A0A1J8QFX1"/>